<dbReference type="WBParaSite" id="nRc.2.0.1.t05761-RA">
    <property type="protein sequence ID" value="nRc.2.0.1.t05761-RA"/>
    <property type="gene ID" value="nRc.2.0.1.g05761"/>
</dbReference>
<keyword evidence="1" id="KW-1185">Reference proteome</keyword>
<protein>
    <submittedName>
        <fullName evidence="2">Uncharacterized protein</fullName>
    </submittedName>
</protein>
<sequence length="139" mass="15959">MFIFYSAFDSLKAWNRTATSSTEPRAIEYPNPKIFPMLSAGINYRYLSRTSKTLEKCLNAFANQIVKTSQSIIVTANKEWALILRLSRTCIGLLNKQFARPDFRTFVKSLIEQEENSVANLFLLPLKNICAVQQLVFNR</sequence>
<evidence type="ECO:0000313" key="2">
    <source>
        <dbReference type="WBParaSite" id="nRc.2.0.1.t05761-RA"/>
    </source>
</evidence>
<organism evidence="1 2">
    <name type="scientific">Romanomermis culicivorax</name>
    <name type="common">Nematode worm</name>
    <dbReference type="NCBI Taxonomy" id="13658"/>
    <lineage>
        <taxon>Eukaryota</taxon>
        <taxon>Metazoa</taxon>
        <taxon>Ecdysozoa</taxon>
        <taxon>Nematoda</taxon>
        <taxon>Enoplea</taxon>
        <taxon>Dorylaimia</taxon>
        <taxon>Mermithida</taxon>
        <taxon>Mermithoidea</taxon>
        <taxon>Mermithidae</taxon>
        <taxon>Romanomermis</taxon>
    </lineage>
</organism>
<proteinExistence type="predicted"/>
<evidence type="ECO:0000313" key="1">
    <source>
        <dbReference type="Proteomes" id="UP000887565"/>
    </source>
</evidence>
<name>A0A915HWQ9_ROMCU</name>
<accession>A0A915HWQ9</accession>
<dbReference type="AlphaFoldDB" id="A0A915HWQ9"/>
<reference evidence="2" key="1">
    <citation type="submission" date="2022-11" db="UniProtKB">
        <authorList>
            <consortium name="WormBaseParasite"/>
        </authorList>
    </citation>
    <scope>IDENTIFICATION</scope>
</reference>
<dbReference type="Proteomes" id="UP000887565">
    <property type="component" value="Unplaced"/>
</dbReference>